<dbReference type="Gene3D" id="3.30.360.10">
    <property type="entry name" value="Dihydrodipicolinate Reductase, domain 2"/>
    <property type="match status" value="1"/>
</dbReference>
<dbReference type="GO" id="GO:0000166">
    <property type="term" value="F:nucleotide binding"/>
    <property type="evidence" value="ECO:0007669"/>
    <property type="project" value="InterPro"/>
</dbReference>
<feature type="domain" description="Oxidoreductase putative C-terminal" evidence="2">
    <location>
        <begin position="231"/>
        <end position="373"/>
    </location>
</feature>
<organism evidence="3 4">
    <name type="scientific">Cryptococcus neoformans Tu259-1</name>
    <dbReference type="NCBI Taxonomy" id="1230072"/>
    <lineage>
        <taxon>Eukaryota</taxon>
        <taxon>Fungi</taxon>
        <taxon>Dikarya</taxon>
        <taxon>Basidiomycota</taxon>
        <taxon>Agaricomycotina</taxon>
        <taxon>Tremellomycetes</taxon>
        <taxon>Tremellales</taxon>
        <taxon>Cryptococcaceae</taxon>
        <taxon>Cryptococcus</taxon>
        <taxon>Cryptococcus neoformans species complex</taxon>
    </lineage>
</organism>
<dbReference type="InterPro" id="IPR013944">
    <property type="entry name" value="OxRdtase_put_C"/>
</dbReference>
<reference evidence="3 4" key="1">
    <citation type="submission" date="2017-06" db="EMBL/GenBank/DDBJ databases">
        <title>Global population genomics of the pathogenic fungus Cryptococcus neoformans var. grubii.</title>
        <authorList>
            <person name="Cuomo C."/>
            <person name="Litvintseva A."/>
            <person name="Chen Y."/>
            <person name="Young S."/>
            <person name="Zeng Q."/>
            <person name="Chapman S."/>
            <person name="Gujja S."/>
            <person name="Saif S."/>
            <person name="Birren B."/>
        </authorList>
    </citation>
    <scope>NUCLEOTIDE SEQUENCE [LARGE SCALE GENOMIC DNA]</scope>
    <source>
        <strain evidence="3 4">Tu259-1</strain>
    </source>
</reference>
<name>A0A854QB50_CRYNE</name>
<dbReference type="AlphaFoldDB" id="A0A854QB50"/>
<dbReference type="InterPro" id="IPR000683">
    <property type="entry name" value="Gfo/Idh/MocA-like_OxRdtase_N"/>
</dbReference>
<dbReference type="PANTHER" id="PTHR43249:SF1">
    <property type="entry name" value="D-GLUCOSIDE 3-DEHYDROGENASE"/>
    <property type="match status" value="1"/>
</dbReference>
<evidence type="ECO:0000259" key="2">
    <source>
        <dbReference type="Pfam" id="PF08635"/>
    </source>
</evidence>
<dbReference type="Gene3D" id="3.40.50.720">
    <property type="entry name" value="NAD(P)-binding Rossmann-like Domain"/>
    <property type="match status" value="1"/>
</dbReference>
<dbReference type="Proteomes" id="UP000199727">
    <property type="component" value="Unassembled WGS sequence"/>
</dbReference>
<dbReference type="PANTHER" id="PTHR43249">
    <property type="entry name" value="UDP-N-ACETYL-2-AMINO-2-DEOXY-D-GLUCURONATE OXIDASE"/>
    <property type="match status" value="1"/>
</dbReference>
<evidence type="ECO:0000259" key="1">
    <source>
        <dbReference type="Pfam" id="PF01408"/>
    </source>
</evidence>
<dbReference type="SUPFAM" id="SSF51735">
    <property type="entry name" value="NAD(P)-binding Rossmann-fold domains"/>
    <property type="match status" value="1"/>
</dbReference>
<sequence>MRGSPSLRSFSRFNYYSNLSKSTRFTEPTVLPAAAFIPRYTRGFTRTTMRPTAAVEGLGQDDEIPSARLQPEPGPDVKVLIIGAGNINFGSDEGPWNHSQRLEQKLGNRLKIVGLVDPATSRAEAVLKAKSLTFAASAYADTPIYPSVKDAISALSSNPPEMILLGSPPAFRGTTDPSKGYNAEVQLTESFPNAALFIEKPVSTGSVEEALKTAEYLEGKSNLVSVGYMLRYSAAVQKMKQILKENNLEVMMTSARYVMAYEHSAKVAWWTKSIDCGPIVEQATHFCDLSRYFAGEVDLDTVMAHSIEWYEKPGQLTKIPFDESALVPEDDRIPRFTSATWKYKSGAIGHLEHGVSLQGTQFSTEITVFADGYQLKLIDPYNRPTLYVRRPGNDVEEIHNFKDDDAFLSEMSTFIDTASKGSSEIPVLSSFADAVRTYEFTWAIRWASEKTSRSRA</sequence>
<evidence type="ECO:0000313" key="4">
    <source>
        <dbReference type="Proteomes" id="UP000199727"/>
    </source>
</evidence>
<feature type="domain" description="Gfo/Idh/MocA-like oxidoreductase N-terminal" evidence="1">
    <location>
        <begin position="77"/>
        <end position="228"/>
    </location>
</feature>
<dbReference type="InterPro" id="IPR052515">
    <property type="entry name" value="Gfo/Idh/MocA_Oxidoreductase"/>
</dbReference>
<protein>
    <submittedName>
        <fullName evidence="3">NAD binding dehydrogenase family protein</fullName>
    </submittedName>
</protein>
<comment type="caution">
    <text evidence="3">The sequence shown here is derived from an EMBL/GenBank/DDBJ whole genome shotgun (WGS) entry which is preliminary data.</text>
</comment>
<dbReference type="Pfam" id="PF01408">
    <property type="entry name" value="GFO_IDH_MocA"/>
    <property type="match status" value="1"/>
</dbReference>
<dbReference type="EMBL" id="AMKT01000076">
    <property type="protein sequence ID" value="OXG14337.1"/>
    <property type="molecule type" value="Genomic_DNA"/>
</dbReference>
<dbReference type="InterPro" id="IPR036291">
    <property type="entry name" value="NAD(P)-bd_dom_sf"/>
</dbReference>
<gene>
    <name evidence="3" type="ORF">C361_05637</name>
</gene>
<evidence type="ECO:0000313" key="3">
    <source>
        <dbReference type="EMBL" id="OXG14337.1"/>
    </source>
</evidence>
<proteinExistence type="predicted"/>
<dbReference type="Pfam" id="PF08635">
    <property type="entry name" value="ox_reductase_C"/>
    <property type="match status" value="1"/>
</dbReference>
<dbReference type="OrthoDB" id="10250282at2759"/>
<accession>A0A854QB50</accession>
<dbReference type="SUPFAM" id="SSF55347">
    <property type="entry name" value="Glyceraldehyde-3-phosphate dehydrogenase-like, C-terminal domain"/>
    <property type="match status" value="1"/>
</dbReference>